<evidence type="ECO:0000313" key="3">
    <source>
        <dbReference type="Proteomes" id="UP001315686"/>
    </source>
</evidence>
<keyword evidence="3" id="KW-1185">Reference proteome</keyword>
<feature type="transmembrane region" description="Helical" evidence="1">
    <location>
        <begin position="220"/>
        <end position="246"/>
    </location>
</feature>
<dbReference type="AlphaFoldDB" id="A0AAP2CRX3"/>
<gene>
    <name evidence="2" type="ORF">IV417_04160</name>
</gene>
<evidence type="ECO:0000313" key="2">
    <source>
        <dbReference type="EMBL" id="MBT0956568.1"/>
    </source>
</evidence>
<keyword evidence="1" id="KW-1133">Transmembrane helix</keyword>
<dbReference type="RefSeq" id="WP_327792766.1">
    <property type="nucleotide sequence ID" value="NZ_JADQAZ010000001.1"/>
</dbReference>
<keyword evidence="1" id="KW-0472">Membrane</keyword>
<dbReference type="PIRSF" id="PIRSF038991">
    <property type="entry name" value="Protein_AbrB"/>
    <property type="match status" value="1"/>
</dbReference>
<comment type="caution">
    <text evidence="2">The sequence shown here is derived from an EMBL/GenBank/DDBJ whole genome shotgun (WGS) entry which is preliminary data.</text>
</comment>
<keyword evidence="1" id="KW-0812">Transmembrane</keyword>
<organism evidence="2 3">
    <name type="scientific">Harenicola maris</name>
    <dbReference type="NCBI Taxonomy" id="2841044"/>
    <lineage>
        <taxon>Bacteria</taxon>
        <taxon>Pseudomonadati</taxon>
        <taxon>Pseudomonadota</taxon>
        <taxon>Alphaproteobacteria</taxon>
        <taxon>Rhodobacterales</taxon>
        <taxon>Paracoccaceae</taxon>
        <taxon>Harenicola</taxon>
    </lineage>
</organism>
<evidence type="ECO:0000256" key="1">
    <source>
        <dbReference type="SAM" id="Phobius"/>
    </source>
</evidence>
<feature type="transmembrane region" description="Helical" evidence="1">
    <location>
        <begin position="300"/>
        <end position="324"/>
    </location>
</feature>
<proteinExistence type="predicted"/>
<dbReference type="InterPro" id="IPR007820">
    <property type="entry name" value="AbrB_fam"/>
</dbReference>
<protein>
    <submittedName>
        <fullName evidence="2">AbrB family transcriptional regulator</fullName>
    </submittedName>
</protein>
<feature type="transmembrane region" description="Helical" evidence="1">
    <location>
        <begin position="89"/>
        <end position="107"/>
    </location>
</feature>
<dbReference type="GO" id="GO:0016020">
    <property type="term" value="C:membrane"/>
    <property type="evidence" value="ECO:0007669"/>
    <property type="project" value="InterPro"/>
</dbReference>
<dbReference type="Pfam" id="PF05145">
    <property type="entry name" value="AbrB"/>
    <property type="match status" value="1"/>
</dbReference>
<feature type="transmembrane region" description="Helical" evidence="1">
    <location>
        <begin position="152"/>
        <end position="172"/>
    </location>
</feature>
<dbReference type="PANTHER" id="PTHR38457:SF1">
    <property type="entry name" value="REGULATOR ABRB-RELATED"/>
    <property type="match status" value="1"/>
</dbReference>
<dbReference type="EMBL" id="JADQAZ010000001">
    <property type="protein sequence ID" value="MBT0956568.1"/>
    <property type="molecule type" value="Genomic_DNA"/>
</dbReference>
<name>A0AAP2CRX3_9RHOB</name>
<feature type="transmembrane region" description="Helical" evidence="1">
    <location>
        <begin position="330"/>
        <end position="350"/>
    </location>
</feature>
<reference evidence="2 3" key="1">
    <citation type="journal article" date="2021" name="Arch. Microbiol.">
        <title>Harenicola maris gen. nov., sp. nov. isolated from the Sea of Japan shallow sediments.</title>
        <authorList>
            <person name="Romanenko L.A."/>
            <person name="Kurilenko V.V."/>
            <person name="Chernysheva N.Y."/>
            <person name="Tekutyeva L.A."/>
            <person name="Velansky P.V."/>
            <person name="Svetashev V.I."/>
            <person name="Isaeva M.P."/>
        </authorList>
    </citation>
    <scope>NUCLEOTIDE SEQUENCE [LARGE SCALE GENOMIC DNA]</scope>
    <source>
        <strain evidence="2 3">KMM 3653</strain>
    </source>
</reference>
<accession>A0AAP2CRX3</accession>
<dbReference type="GO" id="GO:0010468">
    <property type="term" value="P:regulation of gene expression"/>
    <property type="evidence" value="ECO:0007669"/>
    <property type="project" value="InterPro"/>
</dbReference>
<dbReference type="Proteomes" id="UP001315686">
    <property type="component" value="Unassembled WGS sequence"/>
</dbReference>
<feature type="transmembrane region" description="Helical" evidence="1">
    <location>
        <begin position="266"/>
        <end position="288"/>
    </location>
</feature>
<dbReference type="PANTHER" id="PTHR38457">
    <property type="entry name" value="REGULATOR ABRB-RELATED"/>
    <property type="match status" value="1"/>
</dbReference>
<sequence>MSPAHMIYLAFILASGALGGLAGNAIGFPLPFLTGALITVAIVASARVGPSGDGFTFPDNIRMGFMSLIGVAIGAQIDRDLVLSTPDYLPSLLGIAVFCPLAHWANYRILRGLGKYPPADAFFAGAPGGFIESVTLAEENGADIPRVTVQHFLRIVLVLFAVPFGLSLYLGHRVGSVVTLSGGGSDGIIGLAIIAAIGLAGLVIGSLIRLPARQLTGPMLLAGAISVAGFDVPVAHWLVLPVAQVIVGSSLGLRFVGIKTATLIEAAGMTVLCLLAMGAIGLVLVVLLHQITGISVPLLVLTYTPGGLTEMGLIALTLSGSAAVVVMHHIMRIILTVVNMGIFLRVTGLLKR</sequence>
<feature type="transmembrane region" description="Helical" evidence="1">
    <location>
        <begin position="187"/>
        <end position="208"/>
    </location>
</feature>